<protein>
    <recommendedName>
        <fullName evidence="3">BRCT domain-containing protein</fullName>
    </recommendedName>
</protein>
<dbReference type="KEGG" id="adl:AURDEDRAFT_174774"/>
<evidence type="ECO:0000313" key="1">
    <source>
        <dbReference type="EMBL" id="EJD36169.1"/>
    </source>
</evidence>
<evidence type="ECO:0008006" key="3">
    <source>
        <dbReference type="Google" id="ProtNLM"/>
    </source>
</evidence>
<sequence length="102" mass="11413">MRMTSSPSVLPLLRGKFIYIDRCVLCRAEEEEQLKQLEGRIKTMSGTITDSLDIASFVLAMPLQTVLDAALQARSVIVYYWFIDHATETGALPDVLGYEVDS</sequence>
<name>J0D908_AURST</name>
<proteinExistence type="predicted"/>
<keyword evidence="2" id="KW-1185">Reference proteome</keyword>
<dbReference type="AlphaFoldDB" id="J0D908"/>
<reference evidence="2" key="1">
    <citation type="journal article" date="2012" name="Science">
        <title>The Paleozoic origin of enzymatic lignin decomposition reconstructed from 31 fungal genomes.</title>
        <authorList>
            <person name="Floudas D."/>
            <person name="Binder M."/>
            <person name="Riley R."/>
            <person name="Barry K."/>
            <person name="Blanchette R.A."/>
            <person name="Henrissat B."/>
            <person name="Martinez A.T."/>
            <person name="Otillar R."/>
            <person name="Spatafora J.W."/>
            <person name="Yadav J.S."/>
            <person name="Aerts A."/>
            <person name="Benoit I."/>
            <person name="Boyd A."/>
            <person name="Carlson A."/>
            <person name="Copeland A."/>
            <person name="Coutinho P.M."/>
            <person name="de Vries R.P."/>
            <person name="Ferreira P."/>
            <person name="Findley K."/>
            <person name="Foster B."/>
            <person name="Gaskell J."/>
            <person name="Glotzer D."/>
            <person name="Gorecki P."/>
            <person name="Heitman J."/>
            <person name="Hesse C."/>
            <person name="Hori C."/>
            <person name="Igarashi K."/>
            <person name="Jurgens J.A."/>
            <person name="Kallen N."/>
            <person name="Kersten P."/>
            <person name="Kohler A."/>
            <person name="Kuees U."/>
            <person name="Kumar T.K.A."/>
            <person name="Kuo A."/>
            <person name="LaButti K."/>
            <person name="Larrondo L.F."/>
            <person name="Lindquist E."/>
            <person name="Ling A."/>
            <person name="Lombard V."/>
            <person name="Lucas S."/>
            <person name="Lundell T."/>
            <person name="Martin R."/>
            <person name="McLaughlin D.J."/>
            <person name="Morgenstern I."/>
            <person name="Morin E."/>
            <person name="Murat C."/>
            <person name="Nagy L.G."/>
            <person name="Nolan M."/>
            <person name="Ohm R.A."/>
            <person name="Patyshakuliyeva A."/>
            <person name="Rokas A."/>
            <person name="Ruiz-Duenas F.J."/>
            <person name="Sabat G."/>
            <person name="Salamov A."/>
            <person name="Samejima M."/>
            <person name="Schmutz J."/>
            <person name="Slot J.C."/>
            <person name="St John F."/>
            <person name="Stenlid J."/>
            <person name="Sun H."/>
            <person name="Sun S."/>
            <person name="Syed K."/>
            <person name="Tsang A."/>
            <person name="Wiebenga A."/>
            <person name="Young D."/>
            <person name="Pisabarro A."/>
            <person name="Eastwood D.C."/>
            <person name="Martin F."/>
            <person name="Cullen D."/>
            <person name="Grigoriev I.V."/>
            <person name="Hibbett D.S."/>
        </authorList>
    </citation>
    <scope>NUCLEOTIDE SEQUENCE [LARGE SCALE GENOMIC DNA]</scope>
    <source>
        <strain evidence="2">TFB10046</strain>
    </source>
</reference>
<accession>J0D908</accession>
<gene>
    <name evidence="1" type="ORF">AURDEDRAFT_174774</name>
</gene>
<evidence type="ECO:0000313" key="2">
    <source>
        <dbReference type="Proteomes" id="UP000006514"/>
    </source>
</evidence>
<dbReference type="InParanoid" id="J0D908"/>
<dbReference type="Proteomes" id="UP000006514">
    <property type="component" value="Unassembled WGS sequence"/>
</dbReference>
<dbReference type="EMBL" id="JH687869">
    <property type="protein sequence ID" value="EJD36169.1"/>
    <property type="molecule type" value="Genomic_DNA"/>
</dbReference>
<organism evidence="1 2">
    <name type="scientific">Auricularia subglabra (strain TFB-10046 / SS5)</name>
    <name type="common">White-rot fungus</name>
    <name type="synonym">Auricularia delicata (strain TFB10046)</name>
    <dbReference type="NCBI Taxonomy" id="717982"/>
    <lineage>
        <taxon>Eukaryota</taxon>
        <taxon>Fungi</taxon>
        <taxon>Dikarya</taxon>
        <taxon>Basidiomycota</taxon>
        <taxon>Agaricomycotina</taxon>
        <taxon>Agaricomycetes</taxon>
        <taxon>Auriculariales</taxon>
        <taxon>Auriculariaceae</taxon>
        <taxon>Auricularia</taxon>
    </lineage>
</organism>